<keyword evidence="1" id="KW-0945">Host-virus interaction</keyword>
<proteinExistence type="predicted"/>
<evidence type="ECO:0000256" key="1">
    <source>
        <dbReference type="ARBA" id="ARBA00023107"/>
    </source>
</evidence>
<dbReference type="PANTHER" id="PTHR16489">
    <property type="entry name" value="GH11727P"/>
    <property type="match status" value="1"/>
</dbReference>
<dbReference type="PANTHER" id="PTHR16489:SF12">
    <property type="entry name" value="GH11727P"/>
    <property type="match status" value="1"/>
</dbReference>
<accession>A0A977TNM6</accession>
<dbReference type="GO" id="GO:0034976">
    <property type="term" value="P:response to endoplasmic reticulum stress"/>
    <property type="evidence" value="ECO:0007669"/>
    <property type="project" value="TreeGrafter"/>
</dbReference>
<evidence type="ECO:0008006" key="4">
    <source>
        <dbReference type="Google" id="ProtNLM"/>
    </source>
</evidence>
<organism evidence="2 3">
    <name type="scientific">Psilogramma increta granulovirus</name>
    <dbReference type="NCBI Taxonomy" id="2953508"/>
    <lineage>
        <taxon>Viruses</taxon>
        <taxon>Viruses incertae sedis</taxon>
        <taxon>Naldaviricetes</taxon>
        <taxon>Lefavirales</taxon>
        <taxon>Baculoviridae</taxon>
        <taxon>Betabaculovirus</taxon>
        <taxon>Betabaculovirus psincretae</taxon>
    </lineage>
</organism>
<reference evidence="2" key="1">
    <citation type="journal article" date="2022" name="Virus Res.">
        <title>Genome analysis of Psilogramma increta granulovirus and its intrapopulation diversity.</title>
        <authorList>
            <person name="Zhang H."/>
            <person name="Li L."/>
            <person name="Chen B."/>
            <person name="Zuo Y."/>
            <person name="Wu W."/>
            <person name="Yuan M."/>
            <person name="Yang K."/>
        </authorList>
    </citation>
    <scope>NUCLEOTIDE SEQUENCE</scope>
    <source>
        <strain evidence="2">GZ</strain>
    </source>
</reference>
<name>A0A977TNM6_9BBAC</name>
<dbReference type="GO" id="GO:0004865">
    <property type="term" value="F:protein serine/threonine phosphatase inhibitor activity"/>
    <property type="evidence" value="ECO:0007669"/>
    <property type="project" value="UniProtKB-KW"/>
</dbReference>
<evidence type="ECO:0000313" key="3">
    <source>
        <dbReference type="Proteomes" id="UP001265762"/>
    </source>
</evidence>
<sequence>MVVKLHKRRVTFSDKNKIFVMWVWLYAAKKARSNHWEQCAADRLRFKKKIKDVGVKIEWVLSVEHRSSLFSLLYKNDDKTVSCQLDGGKTTLYRKREEVAKFVSDQ</sequence>
<dbReference type="InterPro" id="IPR051254">
    <property type="entry name" value="PPP1R15"/>
</dbReference>
<keyword evidence="1" id="KW-1090">Inhibition of host innate immune response by virus</keyword>
<keyword evidence="1" id="KW-0922">Interferon antiviral system evasion</keyword>
<dbReference type="EMBL" id="ON803509">
    <property type="protein sequence ID" value="UXX41847.1"/>
    <property type="molecule type" value="Genomic_DNA"/>
</dbReference>
<evidence type="ECO:0000313" key="2">
    <source>
        <dbReference type="EMBL" id="UXX41847.1"/>
    </source>
</evidence>
<keyword evidence="3" id="KW-1185">Reference proteome</keyword>
<keyword evidence="1" id="KW-0899">Viral immunoevasion</keyword>
<dbReference type="Proteomes" id="UP001265762">
    <property type="component" value="Segment"/>
</dbReference>
<protein>
    <recommendedName>
        <fullName evidence="4">Protein DP71L</fullName>
    </recommendedName>
</protein>
<keyword evidence="1" id="KW-1126">Modulation of host PP1 activity by virus</keyword>
<keyword evidence="1" id="KW-1114">Inhibition of host interferon signaling pathway by virus</keyword>
<dbReference type="GO" id="GO:0039606">
    <property type="term" value="P:symbiont-mediated suppression of host translation initiation"/>
    <property type="evidence" value="ECO:0007669"/>
    <property type="project" value="UniProtKB-KW"/>
</dbReference>